<proteinExistence type="predicted"/>
<keyword evidence="1" id="KW-0012">Acyltransferase</keyword>
<dbReference type="EMBL" id="LR883003">
    <property type="protein sequence ID" value="CAD6025117.1"/>
    <property type="molecule type" value="Genomic_DNA"/>
</dbReference>
<protein>
    <submittedName>
        <fullName evidence="1">ABC transporter protein AatD, apolipoprotein N-acyltransferase</fullName>
    </submittedName>
</protein>
<gene>
    <name evidence="1" type="primary">aatD</name>
    <name evidence="1" type="ORF">ETECE562_05200</name>
</gene>
<accession>A0A7I9AWU0</accession>
<sequence>MIVKMENIIASYKFMYINYFTDFFLCLFFTFLHFFSKRSGRRTLLLGVSIYSCYFIVSLFGPEFLYFFDKTALLICFFTLLYNVLYFFSYRMIVSYTLVSTTIHSLFFTVMAFYAKIVPLNPLILLYYRFNDLFYSTPYPIVNLFLLYLSVAALPLLNIRLIFICFFIFCFLSFAQKTFSSTKNIHQQKIKVGVVQVGLYYQLGGNTTDFFPDLLKFLRKNNDIDMVVFSENTVYGFKNQFNKKITQKMISDLKASNAHQRHAFIFNFFGFNDINNIVSVYYYKDNFLINQKKALIPFVEQQWFFSDKYDNADEYLSIRKDIVNQNINHNGINIKTYICYDVLFPETHKSDNELVIVQSNYKLLDKNDMYNRIIKNGSILGWFAVATNSLAYINIQNHGGTVLIRKNGKIDYSVFATSLKKPFFVIDV</sequence>
<dbReference type="Gene3D" id="3.60.110.10">
    <property type="entry name" value="Carbon-nitrogen hydrolase"/>
    <property type="match status" value="1"/>
</dbReference>
<dbReference type="SUPFAM" id="SSF56317">
    <property type="entry name" value="Carbon-nitrogen hydrolase"/>
    <property type="match status" value="1"/>
</dbReference>
<evidence type="ECO:0000313" key="1">
    <source>
        <dbReference type="EMBL" id="CAD6025117.1"/>
    </source>
</evidence>
<keyword evidence="1" id="KW-0614">Plasmid</keyword>
<dbReference type="AlphaFoldDB" id="A0A7I9AWU0"/>
<keyword evidence="1" id="KW-0449">Lipoprotein</keyword>
<name>A0A7I9AWU0_ECOLX</name>
<geneLocation type="plasmid" evidence="1">
    <name>4</name>
</geneLocation>
<organism evidence="1">
    <name type="scientific">Escherichia coli</name>
    <dbReference type="NCBI Taxonomy" id="562"/>
    <lineage>
        <taxon>Bacteria</taxon>
        <taxon>Pseudomonadati</taxon>
        <taxon>Pseudomonadota</taxon>
        <taxon>Gammaproteobacteria</taxon>
        <taxon>Enterobacterales</taxon>
        <taxon>Enterobacteriaceae</taxon>
        <taxon>Escherichia</taxon>
    </lineage>
</organism>
<reference evidence="1" key="1">
    <citation type="submission" date="2020-09" db="EMBL/GenBank/DDBJ databases">
        <authorList>
            <person name="Page A."/>
            <person name="Bastkowski S."/>
        </authorList>
    </citation>
    <scope>NUCLEOTIDE SEQUENCE [LARGE SCALE GENOMIC DNA]</scope>
    <source>
        <strain evidence="1">L6_E562_ETEC</strain>
        <plasmid evidence="1">4</plasmid>
    </source>
</reference>
<dbReference type="GO" id="GO:0016746">
    <property type="term" value="F:acyltransferase activity"/>
    <property type="evidence" value="ECO:0007669"/>
    <property type="project" value="UniProtKB-KW"/>
</dbReference>
<dbReference type="InterPro" id="IPR036526">
    <property type="entry name" value="C-N_Hydrolase_sf"/>
</dbReference>
<dbReference type="RefSeq" id="WP_000635902.1">
    <property type="nucleotide sequence ID" value="NZ_BDOV01000103.1"/>
</dbReference>
<keyword evidence="1" id="KW-0808">Transferase</keyword>